<dbReference type="OrthoDB" id="1738954at2759"/>
<dbReference type="SMART" id="SM00537">
    <property type="entry name" value="DCX"/>
    <property type="match status" value="2"/>
</dbReference>
<sequence length="345" mass="39133">MTGLSQDEVYDGSPTQLTPAKSEVFSRNGDPFFVGRKLVINGKHVPTFDALLSELTRHVPVPQGSVLRIFTPLGGHPVSTMEDILPGHTYVVANEEPCRELDYINITVKNPEKKIKKVIKPDVHRIHVPSRWGNFLKPAFFINVLRNGHLLQTPLRIVLPQNTLNDWNRIRSYITEKVQLISGPVQRLYTLDGKLVLGPSHLEHKQYYVAVGIERFIQLPYYICVYKNNTRYPYGTKADVIPPVQKKNQKNVKSKKVNKKSSGERKPGNVQKHRARYALLITGRKPSVYSAKTLPPGRAVHPVNIKHILLNGSGVFRASKVRDEFHGAKEVEETRVKINEPQKQN</sequence>
<organism evidence="3 4">
    <name type="scientific">Geotrypetes seraphini</name>
    <name type="common">Gaboon caecilian</name>
    <name type="synonym">Caecilia seraphini</name>
    <dbReference type="NCBI Taxonomy" id="260995"/>
    <lineage>
        <taxon>Eukaryota</taxon>
        <taxon>Metazoa</taxon>
        <taxon>Chordata</taxon>
        <taxon>Craniata</taxon>
        <taxon>Vertebrata</taxon>
        <taxon>Euteleostomi</taxon>
        <taxon>Amphibia</taxon>
        <taxon>Gymnophiona</taxon>
        <taxon>Geotrypetes</taxon>
    </lineage>
</organism>
<dbReference type="InterPro" id="IPR036572">
    <property type="entry name" value="Doublecortin_dom_sf"/>
</dbReference>
<evidence type="ECO:0000259" key="2">
    <source>
        <dbReference type="PROSITE" id="PS50309"/>
    </source>
</evidence>
<dbReference type="InParanoid" id="A0A6P8Q6P5"/>
<evidence type="ECO:0000313" key="4">
    <source>
        <dbReference type="RefSeq" id="XP_033795377.1"/>
    </source>
</evidence>
<proteinExistence type="predicted"/>
<dbReference type="RefSeq" id="XP_033795377.1">
    <property type="nucleotide sequence ID" value="XM_033939486.1"/>
</dbReference>
<dbReference type="GeneID" id="117358053"/>
<dbReference type="GO" id="GO:0005815">
    <property type="term" value="C:microtubule organizing center"/>
    <property type="evidence" value="ECO:0007669"/>
    <property type="project" value="TreeGrafter"/>
</dbReference>
<reference evidence="4" key="1">
    <citation type="submission" date="2025-08" db="UniProtKB">
        <authorList>
            <consortium name="RefSeq"/>
        </authorList>
    </citation>
    <scope>IDENTIFICATION</scope>
</reference>
<name>A0A6P8Q6P5_GEOSA</name>
<dbReference type="GO" id="GO:0005874">
    <property type="term" value="C:microtubule"/>
    <property type="evidence" value="ECO:0007669"/>
    <property type="project" value="TreeGrafter"/>
</dbReference>
<evidence type="ECO:0000313" key="3">
    <source>
        <dbReference type="Proteomes" id="UP000515159"/>
    </source>
</evidence>
<dbReference type="KEGG" id="gsh:117358053"/>
<gene>
    <name evidence="4" type="primary">DCDC2C</name>
</gene>
<feature type="region of interest" description="Disordered" evidence="1">
    <location>
        <begin position="1"/>
        <end position="23"/>
    </location>
</feature>
<feature type="domain" description="Doublecortin" evidence="2">
    <location>
        <begin position="140"/>
        <end position="222"/>
    </location>
</feature>
<dbReference type="PANTHER" id="PTHR23004:SF9">
    <property type="entry name" value="DOUBLECORTIN DOMAIN-CONTAINING PROTEIN 2C"/>
    <property type="match status" value="1"/>
</dbReference>
<feature type="compositionally biased region" description="Basic residues" evidence="1">
    <location>
        <begin position="247"/>
        <end position="259"/>
    </location>
</feature>
<accession>A0A6P8Q6P5</accession>
<feature type="region of interest" description="Disordered" evidence="1">
    <location>
        <begin position="244"/>
        <end position="273"/>
    </location>
</feature>
<protein>
    <submittedName>
        <fullName evidence="4">Doublecortin domain-containing protein 2C</fullName>
    </submittedName>
</protein>
<dbReference type="SUPFAM" id="SSF89837">
    <property type="entry name" value="Doublecortin (DC)"/>
    <property type="match status" value="2"/>
</dbReference>
<dbReference type="GO" id="GO:0035556">
    <property type="term" value="P:intracellular signal transduction"/>
    <property type="evidence" value="ECO:0007669"/>
    <property type="project" value="InterPro"/>
</dbReference>
<keyword evidence="3" id="KW-1185">Reference proteome</keyword>
<dbReference type="PROSITE" id="PS50309">
    <property type="entry name" value="DC"/>
    <property type="match status" value="2"/>
</dbReference>
<dbReference type="CTD" id="728597"/>
<dbReference type="Gene3D" id="3.10.20.230">
    <property type="entry name" value="Doublecortin domain"/>
    <property type="match status" value="2"/>
</dbReference>
<dbReference type="Pfam" id="PF03607">
    <property type="entry name" value="DCX"/>
    <property type="match status" value="2"/>
</dbReference>
<dbReference type="PANTHER" id="PTHR23004">
    <property type="entry name" value="DOUBLECORTIN DOMAIN CONTAINING 2"/>
    <property type="match status" value="1"/>
</dbReference>
<feature type="domain" description="Doublecortin" evidence="2">
    <location>
        <begin position="21"/>
        <end position="104"/>
    </location>
</feature>
<dbReference type="InterPro" id="IPR003533">
    <property type="entry name" value="Doublecortin_dom"/>
</dbReference>
<dbReference type="Proteomes" id="UP000515159">
    <property type="component" value="Chromosome 3"/>
</dbReference>
<evidence type="ECO:0000256" key="1">
    <source>
        <dbReference type="SAM" id="MobiDB-lite"/>
    </source>
</evidence>
<dbReference type="AlphaFoldDB" id="A0A6P8Q6P5"/>